<dbReference type="EMBL" id="CALNXJ010000043">
    <property type="protein sequence ID" value="CAH3147263.1"/>
    <property type="molecule type" value="Genomic_DNA"/>
</dbReference>
<evidence type="ECO:0000256" key="6">
    <source>
        <dbReference type="SAM" id="SignalP"/>
    </source>
</evidence>
<keyword evidence="10" id="KW-1185">Reference proteome</keyword>
<dbReference type="InterPro" id="IPR036056">
    <property type="entry name" value="Fibrinogen-like_C"/>
</dbReference>
<dbReference type="GO" id="GO:0005615">
    <property type="term" value="C:extracellular space"/>
    <property type="evidence" value="ECO:0007669"/>
    <property type="project" value="TreeGrafter"/>
</dbReference>
<dbReference type="SUPFAM" id="SSF57414">
    <property type="entry name" value="Hairpin loop containing domain-like"/>
    <property type="match status" value="1"/>
</dbReference>
<keyword evidence="5" id="KW-0245">EGF-like domain</keyword>
<evidence type="ECO:0000259" key="7">
    <source>
        <dbReference type="PROSITE" id="PS50026"/>
    </source>
</evidence>
<reference evidence="9 10" key="1">
    <citation type="submission" date="2022-05" db="EMBL/GenBank/DDBJ databases">
        <authorList>
            <consortium name="Genoscope - CEA"/>
            <person name="William W."/>
        </authorList>
    </citation>
    <scope>NUCLEOTIDE SEQUENCE [LARGE SCALE GENOMIC DNA]</scope>
</reference>
<evidence type="ECO:0000256" key="3">
    <source>
        <dbReference type="ARBA" id="ARBA00022837"/>
    </source>
</evidence>
<sequence length="400" mass="45692">LIFALIFVIHTSSSQCIHGMCEKVSFSPATDLRYNSSLVGYVFERLSIASWQQCLHICVANCQCLSFNFKWVNTTQNCELNDANSKLAAEALNEKEGINYYEPVRNYYDKNVRNFLCSNNINITLCFFTLIPQQTCSDPTCQSHCCDSAPCQNGGTCRSICQVNKRRFECDCPRVFTGHRCQYPLPPRSCQEIMILNKTSSNGIFNIVDQFNNSLPVYCDFHSEPGFAWTLIQSHSLQNKDLFNGKAFYLHNVPTNEDTPEWNSYRLSKSRMQSIRNVSSHWRATCNFLTDKINFRDYIRASFAENDFFAVPDINARCALYEFVNIRGNMCRNCTAYSPYGPSFGYHIDSWWQPAECDFDGRPGGIVDEDNFGEYGHVNSAFRCSSSLTSTTEFWMGGSK</sequence>
<dbReference type="Gene3D" id="2.10.25.10">
    <property type="entry name" value="Laminin"/>
    <property type="match status" value="1"/>
</dbReference>
<dbReference type="GO" id="GO:0046872">
    <property type="term" value="F:metal ion binding"/>
    <property type="evidence" value="ECO:0007669"/>
    <property type="project" value="UniProtKB-KW"/>
</dbReference>
<organism evidence="9 10">
    <name type="scientific">Pocillopora meandrina</name>
    <dbReference type="NCBI Taxonomy" id="46732"/>
    <lineage>
        <taxon>Eukaryota</taxon>
        <taxon>Metazoa</taxon>
        <taxon>Cnidaria</taxon>
        <taxon>Anthozoa</taxon>
        <taxon>Hexacorallia</taxon>
        <taxon>Scleractinia</taxon>
        <taxon>Astrocoeniina</taxon>
        <taxon>Pocilloporidae</taxon>
        <taxon>Pocillopora</taxon>
    </lineage>
</organism>
<dbReference type="Gene3D" id="3.90.215.10">
    <property type="entry name" value="Gamma Fibrinogen, chain A, domain 1"/>
    <property type="match status" value="1"/>
</dbReference>
<keyword evidence="1" id="KW-0479">Metal-binding</keyword>
<evidence type="ECO:0000256" key="5">
    <source>
        <dbReference type="PROSITE-ProRule" id="PRU00076"/>
    </source>
</evidence>
<evidence type="ECO:0000313" key="9">
    <source>
        <dbReference type="EMBL" id="CAH3147263.1"/>
    </source>
</evidence>
<feature type="disulfide bond" evidence="5">
    <location>
        <begin position="172"/>
        <end position="181"/>
    </location>
</feature>
<feature type="domain" description="EGF-like" evidence="7">
    <location>
        <begin position="146"/>
        <end position="182"/>
    </location>
</feature>
<dbReference type="GO" id="GO:0070492">
    <property type="term" value="F:oligosaccharide binding"/>
    <property type="evidence" value="ECO:0007669"/>
    <property type="project" value="TreeGrafter"/>
</dbReference>
<dbReference type="Gene3D" id="3.50.4.10">
    <property type="entry name" value="Hepatocyte Growth Factor"/>
    <property type="match status" value="1"/>
</dbReference>
<feature type="signal peptide" evidence="6">
    <location>
        <begin position="1"/>
        <end position="16"/>
    </location>
</feature>
<dbReference type="SUPFAM" id="SSF57196">
    <property type="entry name" value="EGF/Laminin"/>
    <property type="match status" value="1"/>
</dbReference>
<dbReference type="SUPFAM" id="SSF56496">
    <property type="entry name" value="Fibrinogen C-terminal domain-like"/>
    <property type="match status" value="1"/>
</dbReference>
<dbReference type="PROSITE" id="PS50026">
    <property type="entry name" value="EGF_3"/>
    <property type="match status" value="1"/>
</dbReference>
<keyword evidence="4 5" id="KW-1015">Disulfide bond</keyword>
<keyword evidence="6" id="KW-0732">Signal</keyword>
<gene>
    <name evidence="9" type="ORF">PMEA_00023493</name>
</gene>
<proteinExistence type="predicted"/>
<dbReference type="AlphaFoldDB" id="A0AAU9XG02"/>
<comment type="caution">
    <text evidence="5">Lacks conserved residue(s) required for the propagation of feature annotation.</text>
</comment>
<comment type="caution">
    <text evidence="9">The sequence shown here is derived from an EMBL/GenBank/DDBJ whole genome shotgun (WGS) entry which is preliminary data.</text>
</comment>
<dbReference type="PANTHER" id="PTHR16146:SF42">
    <property type="entry name" value="APPLE DOMAIN-CONTAINING PROTEIN"/>
    <property type="match status" value="1"/>
</dbReference>
<evidence type="ECO:0000313" key="10">
    <source>
        <dbReference type="Proteomes" id="UP001159428"/>
    </source>
</evidence>
<dbReference type="Proteomes" id="UP001159428">
    <property type="component" value="Unassembled WGS sequence"/>
</dbReference>
<dbReference type="CDD" id="cd00054">
    <property type="entry name" value="EGF_CA"/>
    <property type="match status" value="1"/>
</dbReference>
<name>A0AAU9XG02_9CNID</name>
<dbReference type="InterPro" id="IPR014716">
    <property type="entry name" value="Fibrinogen_a/b/g_C_1"/>
</dbReference>
<dbReference type="PROSITE" id="PS50948">
    <property type="entry name" value="PAN"/>
    <property type="match status" value="1"/>
</dbReference>
<accession>A0AAU9XG02</accession>
<feature type="chain" id="PRO_5043885868" description="EGF-like domain-containing protein" evidence="6">
    <location>
        <begin position="17"/>
        <end position="400"/>
    </location>
</feature>
<evidence type="ECO:0000256" key="4">
    <source>
        <dbReference type="ARBA" id="ARBA00023157"/>
    </source>
</evidence>
<evidence type="ECO:0000259" key="8">
    <source>
        <dbReference type="PROSITE" id="PS50948"/>
    </source>
</evidence>
<evidence type="ECO:0000256" key="2">
    <source>
        <dbReference type="ARBA" id="ARBA00022734"/>
    </source>
</evidence>
<evidence type="ECO:0000256" key="1">
    <source>
        <dbReference type="ARBA" id="ARBA00022723"/>
    </source>
</evidence>
<evidence type="ECO:0008006" key="11">
    <source>
        <dbReference type="Google" id="ProtNLM"/>
    </source>
</evidence>
<dbReference type="PANTHER" id="PTHR16146">
    <property type="entry name" value="INTELECTIN"/>
    <property type="match status" value="1"/>
</dbReference>
<keyword evidence="2" id="KW-0430">Lectin</keyword>
<feature type="non-terminal residue" evidence="9">
    <location>
        <position position="1"/>
    </location>
</feature>
<dbReference type="Pfam" id="PF00024">
    <property type="entry name" value="PAN_1"/>
    <property type="match status" value="1"/>
</dbReference>
<feature type="domain" description="Apple" evidence="8">
    <location>
        <begin position="21"/>
        <end position="105"/>
    </location>
</feature>
<keyword evidence="3" id="KW-0106">Calcium</keyword>
<dbReference type="InterPro" id="IPR000742">
    <property type="entry name" value="EGF"/>
</dbReference>
<protein>
    <recommendedName>
        <fullName evidence="11">EGF-like domain-containing protein</fullName>
    </recommendedName>
</protein>
<dbReference type="InterPro" id="IPR003609">
    <property type="entry name" value="Pan_app"/>
</dbReference>
<dbReference type="SMART" id="SM00473">
    <property type="entry name" value="PAN_AP"/>
    <property type="match status" value="1"/>
</dbReference>